<dbReference type="InterPro" id="IPR033985">
    <property type="entry name" value="SusD-like_N"/>
</dbReference>
<name>A0A1Y3R479_9BACT</name>
<evidence type="ECO:0000313" key="4">
    <source>
        <dbReference type="Proteomes" id="UP000195772"/>
    </source>
</evidence>
<feature type="chain" id="PRO_5010997505" description="SusD-like N-terminal domain-containing protein" evidence="1">
    <location>
        <begin position="23"/>
        <end position="556"/>
    </location>
</feature>
<dbReference type="OrthoDB" id="1100079at2"/>
<dbReference type="SUPFAM" id="SSF48452">
    <property type="entry name" value="TPR-like"/>
    <property type="match status" value="1"/>
</dbReference>
<protein>
    <recommendedName>
        <fullName evidence="2">SusD-like N-terminal domain-containing protein</fullName>
    </recommendedName>
</protein>
<gene>
    <name evidence="3" type="ORF">B5G41_03775</name>
</gene>
<sequence length="556" mass="62362">MKRYLKNITVSALAAASLSFSSCIKETFPTNGATAGQVAQSTTALQAMVNAIPTQLVLYGQNYAQAWDFGYPAINVSLTSMTGDMVVAGNSGYDWFANWMTNVALSEDYVTGYQFWYNYYSWIKSCNDVISTLSAVAEEDMNDEQKAYLGIALAFRAQFYLDLVRLFEAKECTGSQVKNYTIPENIKGLACCIVTENTTEEQSKSNPRATVDEVYDQVIFPDLERAERMLADYTRTVKTMPDLSVVYGISARAWLERGSAGVDGAFAKAAEYARKAIDQSNYTPLTQEQWEDPTTGFNSATSNSAWMWCTSQTSEQVHNLYSFMAHMSGEEQWTNYGGKGVGRAINSKLYALISDDDFRKHSWLDPGLFDYYEYKSCRPDYKEFFDPNSAASTKLPGSLVAIKFRPGQGNYTTYTVGNAVDHPLMRVEEMYLIEAEATAASNLSNGIALLNSFMQTYRYASYNCQSADFKAFQNEIGLQARIEFWGEGIPFWYKKRLALGIDLANSNCKEDSYRFVVDGRAPWWNCQIPRTEWSSNPALIGMNNPDPSDTVENVIE</sequence>
<dbReference type="AlphaFoldDB" id="A0A1Y3R479"/>
<evidence type="ECO:0000256" key="1">
    <source>
        <dbReference type="SAM" id="SignalP"/>
    </source>
</evidence>
<dbReference type="PROSITE" id="PS51257">
    <property type="entry name" value="PROKAR_LIPOPROTEIN"/>
    <property type="match status" value="1"/>
</dbReference>
<dbReference type="Gene3D" id="1.25.40.390">
    <property type="match status" value="1"/>
</dbReference>
<proteinExistence type="predicted"/>
<dbReference type="RefSeq" id="WP_026318192.1">
    <property type="nucleotide sequence ID" value="NZ_AP025562.1"/>
</dbReference>
<dbReference type="EMBL" id="NFHB01000002">
    <property type="protein sequence ID" value="OUN04439.1"/>
    <property type="molecule type" value="Genomic_DNA"/>
</dbReference>
<dbReference type="Pfam" id="PF14322">
    <property type="entry name" value="SusD-like_3"/>
    <property type="match status" value="1"/>
</dbReference>
<dbReference type="Proteomes" id="UP000195772">
    <property type="component" value="Unassembled WGS sequence"/>
</dbReference>
<feature type="signal peptide" evidence="1">
    <location>
        <begin position="1"/>
        <end position="22"/>
    </location>
</feature>
<organism evidence="3 4">
    <name type="scientific">Alistipes onderdonkii</name>
    <dbReference type="NCBI Taxonomy" id="328813"/>
    <lineage>
        <taxon>Bacteria</taxon>
        <taxon>Pseudomonadati</taxon>
        <taxon>Bacteroidota</taxon>
        <taxon>Bacteroidia</taxon>
        <taxon>Bacteroidales</taxon>
        <taxon>Rikenellaceae</taxon>
        <taxon>Alistipes</taxon>
    </lineage>
</organism>
<comment type="caution">
    <text evidence="3">The sequence shown here is derived from an EMBL/GenBank/DDBJ whole genome shotgun (WGS) entry which is preliminary data.</text>
</comment>
<evidence type="ECO:0000259" key="2">
    <source>
        <dbReference type="Pfam" id="PF14322"/>
    </source>
</evidence>
<dbReference type="InterPro" id="IPR011990">
    <property type="entry name" value="TPR-like_helical_dom_sf"/>
</dbReference>
<dbReference type="eggNOG" id="COG1834">
    <property type="taxonomic scope" value="Bacteria"/>
</dbReference>
<accession>A0A1Y3R479</accession>
<reference evidence="4" key="1">
    <citation type="submission" date="2017-04" db="EMBL/GenBank/DDBJ databases">
        <title>Function of individual gut microbiota members based on whole genome sequencing of pure cultures obtained from chicken caecum.</title>
        <authorList>
            <person name="Medvecky M."/>
            <person name="Cejkova D."/>
            <person name="Polansky O."/>
            <person name="Karasova D."/>
            <person name="Kubasova T."/>
            <person name="Cizek A."/>
            <person name="Rychlik I."/>
        </authorList>
    </citation>
    <scope>NUCLEOTIDE SEQUENCE [LARGE SCALE GENOMIC DNA]</scope>
    <source>
        <strain evidence="4">An90</strain>
    </source>
</reference>
<keyword evidence="1" id="KW-0732">Signal</keyword>
<feature type="domain" description="SusD-like N-terminal" evidence="2">
    <location>
        <begin position="75"/>
        <end position="255"/>
    </location>
</feature>
<evidence type="ECO:0000313" key="3">
    <source>
        <dbReference type="EMBL" id="OUN04439.1"/>
    </source>
</evidence>